<keyword evidence="8" id="KW-1133">Transmembrane helix</keyword>
<dbReference type="EMBL" id="CP001848">
    <property type="protein sequence ID" value="ADB16137.1"/>
    <property type="molecule type" value="Genomic_DNA"/>
</dbReference>
<dbReference type="InterPro" id="IPR049399">
    <property type="entry name" value="BDLP-like_hel"/>
</dbReference>
<keyword evidence="2" id="KW-0547">Nucleotide-binding</keyword>
<evidence type="ECO:0000256" key="2">
    <source>
        <dbReference type="ARBA" id="ARBA00022741"/>
    </source>
</evidence>
<name>D2QXF2_PIRSD</name>
<evidence type="ECO:0000313" key="11">
    <source>
        <dbReference type="Proteomes" id="UP000001887"/>
    </source>
</evidence>
<dbReference type="GO" id="GO:0005525">
    <property type="term" value="F:GTP binding"/>
    <property type="evidence" value="ECO:0007669"/>
    <property type="project" value="UniProtKB-KW"/>
</dbReference>
<evidence type="ECO:0000256" key="6">
    <source>
        <dbReference type="ARBA" id="ARBA00023136"/>
    </source>
</evidence>
<dbReference type="eggNOG" id="COG0699">
    <property type="taxonomic scope" value="Bacteria"/>
</dbReference>
<keyword evidence="5" id="KW-0342">GTP-binding</keyword>
<dbReference type="GO" id="GO:0003924">
    <property type="term" value="F:GTPase activity"/>
    <property type="evidence" value="ECO:0007669"/>
    <property type="project" value="InterPro"/>
</dbReference>
<keyword evidence="8" id="KW-0812">Transmembrane</keyword>
<evidence type="ECO:0000259" key="9">
    <source>
        <dbReference type="PROSITE" id="PS51718"/>
    </source>
</evidence>
<proteinExistence type="predicted"/>
<organism evidence="10 11">
    <name type="scientific">Pirellula staleyi (strain ATCC 27377 / DSM 6068 / ICPB 4128)</name>
    <name type="common">Pirella staleyi</name>
    <dbReference type="NCBI Taxonomy" id="530564"/>
    <lineage>
        <taxon>Bacteria</taxon>
        <taxon>Pseudomonadati</taxon>
        <taxon>Planctomycetota</taxon>
        <taxon>Planctomycetia</taxon>
        <taxon>Pirellulales</taxon>
        <taxon>Pirellulaceae</taxon>
        <taxon>Pirellula</taxon>
    </lineage>
</organism>
<dbReference type="CDD" id="cd09912">
    <property type="entry name" value="DLP_2"/>
    <property type="match status" value="1"/>
</dbReference>
<evidence type="ECO:0000256" key="3">
    <source>
        <dbReference type="ARBA" id="ARBA00022801"/>
    </source>
</evidence>
<dbReference type="InterPro" id="IPR030381">
    <property type="entry name" value="G_DYNAMIN_dom"/>
</dbReference>
<evidence type="ECO:0000256" key="4">
    <source>
        <dbReference type="ARBA" id="ARBA00023054"/>
    </source>
</evidence>
<dbReference type="SUPFAM" id="SSF52540">
    <property type="entry name" value="P-loop containing nucleoside triphosphate hydrolases"/>
    <property type="match status" value="1"/>
</dbReference>
<evidence type="ECO:0000256" key="7">
    <source>
        <dbReference type="SAM" id="Coils"/>
    </source>
</evidence>
<dbReference type="AlphaFoldDB" id="D2QXF2"/>
<keyword evidence="3" id="KW-0378">Hydrolase</keyword>
<dbReference type="KEGG" id="psl:Psta_1462"/>
<comment type="subcellular location">
    <subcellularLocation>
        <location evidence="1">Membrane</location>
    </subcellularLocation>
</comment>
<dbReference type="Pfam" id="PF21808">
    <property type="entry name" value="Dynamin-like_hel_bact"/>
    <property type="match status" value="1"/>
</dbReference>
<accession>D2QXF2</accession>
<dbReference type="PANTHER" id="PTHR10465:SF0">
    <property type="entry name" value="SARCALUMENIN"/>
    <property type="match status" value="1"/>
</dbReference>
<reference evidence="10 11" key="1">
    <citation type="journal article" date="2009" name="Stand. Genomic Sci.">
        <title>Complete genome sequence of Pirellula staleyi type strain (ATCC 27377).</title>
        <authorList>
            <person name="Clum A."/>
            <person name="Tindall B.J."/>
            <person name="Sikorski J."/>
            <person name="Ivanova N."/>
            <person name="Mavrommatis K."/>
            <person name="Lucas S."/>
            <person name="Glavina del Rio T."/>
            <person name="Nolan M."/>
            <person name="Chen F."/>
            <person name="Tice H."/>
            <person name="Pitluck S."/>
            <person name="Cheng J.F."/>
            <person name="Chertkov O."/>
            <person name="Brettin T."/>
            <person name="Han C."/>
            <person name="Detter J.C."/>
            <person name="Kuske C."/>
            <person name="Bruce D."/>
            <person name="Goodwin L."/>
            <person name="Ovchinikova G."/>
            <person name="Pati A."/>
            <person name="Mikhailova N."/>
            <person name="Chen A."/>
            <person name="Palaniappan K."/>
            <person name="Land M."/>
            <person name="Hauser L."/>
            <person name="Chang Y.J."/>
            <person name="Jeffries C.D."/>
            <person name="Chain P."/>
            <person name="Rohde M."/>
            <person name="Goker M."/>
            <person name="Bristow J."/>
            <person name="Eisen J.A."/>
            <person name="Markowitz V."/>
            <person name="Hugenholtz P."/>
            <person name="Kyrpides N.C."/>
            <person name="Klenk H.P."/>
            <person name="Lapidus A."/>
        </authorList>
    </citation>
    <scope>NUCLEOTIDE SEQUENCE [LARGE SCALE GENOMIC DNA]</scope>
    <source>
        <strain evidence="11">ATCC 27377 / DSM 6068 / ICPB 4128</strain>
    </source>
</reference>
<sequence>MTSAPTFETFARDRAHVGQLLVQLEQAFRRLDSISRADQIARVRKALESDTFKVLIAGEFKRGKSTLINALLGQNVLPAKVAPCTAVITRIRFGEKKRAVLYFRDDDPEIVSAPLEVDLEANPAALKDLVTIKVDEQDDVDEATGQRRNVSPYSHCEVFYPLELCRQNVEIVDSPGLNESETRTEVTRSFLVDADAMVIVLSCEQQFSSSERSFIENELASRDLSDVFFLWNRFDAVRDSPEDVSDLKRLSREKLEPRVGGRPRVFYVAARDALAGRLQNQEPLLTRSGVPEFERALETFLARERGRVKLRTPIRMGENAVSEGILQLLPYREKLLKQPLEELQLMMEKQRPKLDAVERQRERILHTIERRGDVMVTDAQSSLRSLIRQIDTGLAQRAAAVDVGIWETIRSKQKVEDKVIDSLQKYVDQEVKKWQETVLMEILRAHHTELVTQLDEQAKHFMMSLEEYQQSITATVSLIPERKTQEVSALNRIAGAGLGILGGWGAMIEGASHGADKVVNGVIFNGILGFAMVMMKFTIPVVGITLGAISLGRTIFKAQQAASEIRAAATSALSTALLREQVRLEGVIRQQVLEMITKMRDTMGEQMGVMVDEVRGQLESVIVDRQQQEQTIDEQLNECALIRSQLETILTSLQGVRAGLEVE</sequence>
<gene>
    <name evidence="10" type="ordered locus">Psta_1462</name>
</gene>
<evidence type="ECO:0000256" key="8">
    <source>
        <dbReference type="SAM" id="Phobius"/>
    </source>
</evidence>
<evidence type="ECO:0000256" key="5">
    <source>
        <dbReference type="ARBA" id="ARBA00023134"/>
    </source>
</evidence>
<dbReference type="GO" id="GO:0016020">
    <property type="term" value="C:membrane"/>
    <property type="evidence" value="ECO:0007669"/>
    <property type="project" value="UniProtKB-SubCell"/>
</dbReference>
<dbReference type="Gene3D" id="3.40.50.300">
    <property type="entry name" value="P-loop containing nucleotide triphosphate hydrolases"/>
    <property type="match status" value="1"/>
</dbReference>
<dbReference type="InterPro" id="IPR045063">
    <property type="entry name" value="Dynamin_N"/>
</dbReference>
<dbReference type="InterPro" id="IPR027417">
    <property type="entry name" value="P-loop_NTPase"/>
</dbReference>
<evidence type="ECO:0000256" key="1">
    <source>
        <dbReference type="ARBA" id="ARBA00004370"/>
    </source>
</evidence>
<dbReference type="Proteomes" id="UP000001887">
    <property type="component" value="Chromosome"/>
</dbReference>
<dbReference type="PANTHER" id="PTHR10465">
    <property type="entry name" value="TRANSMEMBRANE GTPASE FZO1"/>
    <property type="match status" value="1"/>
</dbReference>
<protein>
    <submittedName>
        <fullName evidence="10">Dynamin family protein</fullName>
    </submittedName>
</protein>
<dbReference type="OrthoDB" id="9802035at2"/>
<dbReference type="Pfam" id="PF00350">
    <property type="entry name" value="Dynamin_N"/>
    <property type="match status" value="1"/>
</dbReference>
<keyword evidence="11" id="KW-1185">Reference proteome</keyword>
<feature type="domain" description="Dynamin-type G" evidence="9">
    <location>
        <begin position="48"/>
        <end position="311"/>
    </location>
</feature>
<dbReference type="STRING" id="530564.Psta_1462"/>
<feature type="coiled-coil region" evidence="7">
    <location>
        <begin position="618"/>
        <end position="645"/>
    </location>
</feature>
<feature type="transmembrane region" description="Helical" evidence="8">
    <location>
        <begin position="527"/>
        <end position="549"/>
    </location>
</feature>
<dbReference type="GO" id="GO:0008053">
    <property type="term" value="P:mitochondrial fusion"/>
    <property type="evidence" value="ECO:0007669"/>
    <property type="project" value="TreeGrafter"/>
</dbReference>
<evidence type="ECO:0000313" key="10">
    <source>
        <dbReference type="EMBL" id="ADB16137.1"/>
    </source>
</evidence>
<dbReference type="InterPro" id="IPR027094">
    <property type="entry name" value="Mitofusin_fam"/>
</dbReference>
<keyword evidence="6 8" id="KW-0472">Membrane</keyword>
<keyword evidence="4 7" id="KW-0175">Coiled coil</keyword>
<dbReference type="PROSITE" id="PS51718">
    <property type="entry name" value="G_DYNAMIN_2"/>
    <property type="match status" value="1"/>
</dbReference>
<dbReference type="HOGENOM" id="CLU_025855_0_0_0"/>